<proteinExistence type="predicted"/>
<dbReference type="AlphaFoldDB" id="A0ABD0VGL6"/>
<evidence type="ECO:0000313" key="2">
    <source>
        <dbReference type="EMBL" id="KAL0924130.1"/>
    </source>
</evidence>
<keyword evidence="3" id="KW-1185">Reference proteome</keyword>
<protein>
    <submittedName>
        <fullName evidence="2">Uncharacterized protein</fullName>
    </submittedName>
</protein>
<dbReference type="EMBL" id="JANQDX010000005">
    <property type="protein sequence ID" value="KAL0924130.1"/>
    <property type="molecule type" value="Genomic_DNA"/>
</dbReference>
<reference evidence="2 3" key="1">
    <citation type="journal article" date="2024" name="Plant Biotechnol. J.">
        <title>Dendrobium thyrsiflorum genome and its molecular insights into genes involved in important horticultural traits.</title>
        <authorList>
            <person name="Chen B."/>
            <person name="Wang J.Y."/>
            <person name="Zheng P.J."/>
            <person name="Li K.L."/>
            <person name="Liang Y.M."/>
            <person name="Chen X.F."/>
            <person name="Zhang C."/>
            <person name="Zhao X."/>
            <person name="He X."/>
            <person name="Zhang G.Q."/>
            <person name="Liu Z.J."/>
            <person name="Xu Q."/>
        </authorList>
    </citation>
    <scope>NUCLEOTIDE SEQUENCE [LARGE SCALE GENOMIC DNA]</scope>
    <source>
        <strain evidence="2">GZMU011</strain>
    </source>
</reference>
<accession>A0ABD0VGL6</accession>
<name>A0ABD0VGL6_DENTH</name>
<sequence length="336" mass="37334">MVWNRFFKALDGTQELKKKKWKCYEEQCLQRLLVRHLLVRATMPLLLASLLPLHYLMRNHADHPCKLVLQPDHALTQSASMPRPRSPMPCVLSLRVRASALALSARQTAPRALELHTSYFNFEMTSVWAPKIRAPASARFLLIFKGTDGVLTKLGSGRMVGEWMMDPIKIPWFRHPGGGSRPNLTEESLSAAMGCFVQGHLVDRGFNAIGEHTGAGHNRNIVTPFGGESLGSEGPGMVIDVIASLRFSLIGQTIEGESANERSRAPAKEAEKEERANGRRLRESKLPIGTSDPTGRGSLESKREEMPTGDGSLFGYREEDREYEIDQMQDSSGVGR</sequence>
<evidence type="ECO:0000313" key="3">
    <source>
        <dbReference type="Proteomes" id="UP001552299"/>
    </source>
</evidence>
<evidence type="ECO:0000256" key="1">
    <source>
        <dbReference type="SAM" id="MobiDB-lite"/>
    </source>
</evidence>
<feature type="compositionally biased region" description="Basic and acidic residues" evidence="1">
    <location>
        <begin position="259"/>
        <end position="285"/>
    </location>
</feature>
<comment type="caution">
    <text evidence="2">The sequence shown here is derived from an EMBL/GenBank/DDBJ whole genome shotgun (WGS) entry which is preliminary data.</text>
</comment>
<dbReference type="Proteomes" id="UP001552299">
    <property type="component" value="Unassembled WGS sequence"/>
</dbReference>
<organism evidence="2 3">
    <name type="scientific">Dendrobium thyrsiflorum</name>
    <name type="common">Pinecone-like raceme dendrobium</name>
    <name type="synonym">Orchid</name>
    <dbReference type="NCBI Taxonomy" id="117978"/>
    <lineage>
        <taxon>Eukaryota</taxon>
        <taxon>Viridiplantae</taxon>
        <taxon>Streptophyta</taxon>
        <taxon>Embryophyta</taxon>
        <taxon>Tracheophyta</taxon>
        <taxon>Spermatophyta</taxon>
        <taxon>Magnoliopsida</taxon>
        <taxon>Liliopsida</taxon>
        <taxon>Asparagales</taxon>
        <taxon>Orchidaceae</taxon>
        <taxon>Epidendroideae</taxon>
        <taxon>Malaxideae</taxon>
        <taxon>Dendrobiinae</taxon>
        <taxon>Dendrobium</taxon>
    </lineage>
</organism>
<feature type="region of interest" description="Disordered" evidence="1">
    <location>
        <begin position="256"/>
        <end position="336"/>
    </location>
</feature>
<gene>
    <name evidence="2" type="ORF">M5K25_004938</name>
</gene>